<name>A0A1X2GPF0_9FUNG</name>
<sequence length="495" mass="55282">MVLTPNIILDKLSGEDTYYVFPSEVLVETMNETSPYEIFCSFHHGSYRLASIKPDDEVKLEQSSSTSSATTIHTNDVPGLVSHITIADASNDLYHSIKLMVASFEAAYKNIIQLIKSHTENISLRQTQLIKQSTSTTFQTNDAISSTRRSSKNSKGKRKGSQSSPVPPQDEPTKLDADSSSINSISPPLGSNNSHPRTNSNNASGRKCAYCGSKTTPMWRRGPEGAGTLCNACGVKWKHGKILCGKTVNGVVQLPPSAKEQKKKRKQNDVSCTKKDKRIKIKERQRQQQLHQQQRHPLVQPASLPTQSSLDQQQRSPRKSQQRQASSWRQEQSSVYSMETTSDDEDMEDDESYSEQDGMDEDMEVDHLDAYPWHIPHGLDSLNDEDQEERMQHNIMAAQSLSIHEAHLDHSLSPSTSTSYTATSPTHPRSRSLTTSSALENAYYTPHANWIAPGVNRPRRHTADITINRLEWADYPQLGVEAVEAATLLTLLKRS</sequence>
<dbReference type="STRING" id="101127.A0A1X2GPF0"/>
<keyword evidence="1" id="KW-0479">Metal-binding</keyword>
<dbReference type="SUPFAM" id="SSF57716">
    <property type="entry name" value="Glucocorticoid receptor-like (DNA-binding domain)"/>
    <property type="match status" value="1"/>
</dbReference>
<feature type="compositionally biased region" description="Polar residues" evidence="5">
    <location>
        <begin position="178"/>
        <end position="204"/>
    </location>
</feature>
<evidence type="ECO:0000256" key="2">
    <source>
        <dbReference type="ARBA" id="ARBA00022771"/>
    </source>
</evidence>
<feature type="compositionally biased region" description="Polar residues" evidence="5">
    <location>
        <begin position="131"/>
        <end position="144"/>
    </location>
</feature>
<dbReference type="SMART" id="SM00401">
    <property type="entry name" value="ZnF_GATA"/>
    <property type="match status" value="1"/>
</dbReference>
<accession>A0A1X2GPF0</accession>
<organism evidence="7 8">
    <name type="scientific">Hesseltinella vesiculosa</name>
    <dbReference type="NCBI Taxonomy" id="101127"/>
    <lineage>
        <taxon>Eukaryota</taxon>
        <taxon>Fungi</taxon>
        <taxon>Fungi incertae sedis</taxon>
        <taxon>Mucoromycota</taxon>
        <taxon>Mucoromycotina</taxon>
        <taxon>Mucoromycetes</taxon>
        <taxon>Mucorales</taxon>
        <taxon>Cunninghamellaceae</taxon>
        <taxon>Hesseltinella</taxon>
    </lineage>
</organism>
<dbReference type="OrthoDB" id="2162994at2759"/>
<keyword evidence="8" id="KW-1185">Reference proteome</keyword>
<dbReference type="EMBL" id="MCGT01000008">
    <property type="protein sequence ID" value="ORX57541.1"/>
    <property type="molecule type" value="Genomic_DNA"/>
</dbReference>
<comment type="caution">
    <text evidence="7">The sequence shown here is derived from an EMBL/GenBank/DDBJ whole genome shotgun (WGS) entry which is preliminary data.</text>
</comment>
<evidence type="ECO:0000256" key="5">
    <source>
        <dbReference type="SAM" id="MobiDB-lite"/>
    </source>
</evidence>
<evidence type="ECO:0000256" key="1">
    <source>
        <dbReference type="ARBA" id="ARBA00022723"/>
    </source>
</evidence>
<feature type="region of interest" description="Disordered" evidence="5">
    <location>
        <begin position="257"/>
        <end position="357"/>
    </location>
</feature>
<dbReference type="GO" id="GO:0043565">
    <property type="term" value="F:sequence-specific DNA binding"/>
    <property type="evidence" value="ECO:0007669"/>
    <property type="project" value="InterPro"/>
</dbReference>
<evidence type="ECO:0000313" key="8">
    <source>
        <dbReference type="Proteomes" id="UP000242146"/>
    </source>
</evidence>
<feature type="region of interest" description="Disordered" evidence="5">
    <location>
        <begin position="408"/>
        <end position="434"/>
    </location>
</feature>
<dbReference type="GO" id="GO:0006355">
    <property type="term" value="P:regulation of DNA-templated transcription"/>
    <property type="evidence" value="ECO:0007669"/>
    <property type="project" value="InterPro"/>
</dbReference>
<evidence type="ECO:0000313" key="7">
    <source>
        <dbReference type="EMBL" id="ORX57541.1"/>
    </source>
</evidence>
<feature type="compositionally biased region" description="Basic residues" evidence="5">
    <location>
        <begin position="149"/>
        <end position="160"/>
    </location>
</feature>
<dbReference type="Gene3D" id="3.30.50.10">
    <property type="entry name" value="Erythroid Transcription Factor GATA-1, subunit A"/>
    <property type="match status" value="1"/>
</dbReference>
<evidence type="ECO:0000256" key="3">
    <source>
        <dbReference type="ARBA" id="ARBA00022833"/>
    </source>
</evidence>
<dbReference type="GO" id="GO:0008270">
    <property type="term" value="F:zinc ion binding"/>
    <property type="evidence" value="ECO:0007669"/>
    <property type="project" value="UniProtKB-KW"/>
</dbReference>
<feature type="domain" description="GATA-type" evidence="6">
    <location>
        <begin position="202"/>
        <end position="238"/>
    </location>
</feature>
<proteinExistence type="predicted"/>
<dbReference type="InterPro" id="IPR013088">
    <property type="entry name" value="Znf_NHR/GATA"/>
</dbReference>
<dbReference type="InterPro" id="IPR051140">
    <property type="entry name" value="GATA_TF"/>
</dbReference>
<dbReference type="PROSITE" id="PS50114">
    <property type="entry name" value="GATA_ZN_FINGER_2"/>
    <property type="match status" value="1"/>
</dbReference>
<keyword evidence="2 4" id="KW-0863">Zinc-finger</keyword>
<dbReference type="Pfam" id="PF00320">
    <property type="entry name" value="GATA"/>
    <property type="match status" value="1"/>
</dbReference>
<feature type="compositionally biased region" description="Low complexity" evidence="5">
    <location>
        <begin position="411"/>
        <end position="427"/>
    </location>
</feature>
<dbReference type="AlphaFoldDB" id="A0A1X2GPF0"/>
<feature type="compositionally biased region" description="Acidic residues" evidence="5">
    <location>
        <begin position="341"/>
        <end position="357"/>
    </location>
</feature>
<evidence type="ECO:0000259" key="6">
    <source>
        <dbReference type="PROSITE" id="PS50114"/>
    </source>
</evidence>
<reference evidence="7 8" key="1">
    <citation type="submission" date="2016-07" db="EMBL/GenBank/DDBJ databases">
        <title>Pervasive Adenine N6-methylation of Active Genes in Fungi.</title>
        <authorList>
            <consortium name="DOE Joint Genome Institute"/>
            <person name="Mondo S.J."/>
            <person name="Dannebaum R.O."/>
            <person name="Kuo R.C."/>
            <person name="Labutti K."/>
            <person name="Haridas S."/>
            <person name="Kuo A."/>
            <person name="Salamov A."/>
            <person name="Ahrendt S.R."/>
            <person name="Lipzen A."/>
            <person name="Sullivan W."/>
            <person name="Andreopoulos W.B."/>
            <person name="Clum A."/>
            <person name="Lindquist E."/>
            <person name="Daum C."/>
            <person name="Ramamoorthy G.K."/>
            <person name="Gryganskyi A."/>
            <person name="Culley D."/>
            <person name="Magnuson J.K."/>
            <person name="James T.Y."/>
            <person name="O'Malley M.A."/>
            <person name="Stajich J.E."/>
            <person name="Spatafora J.W."/>
            <person name="Visel A."/>
            <person name="Grigoriev I.V."/>
        </authorList>
    </citation>
    <scope>NUCLEOTIDE SEQUENCE [LARGE SCALE GENOMIC DNA]</scope>
    <source>
        <strain evidence="7 8">NRRL 3301</strain>
    </source>
</reference>
<evidence type="ECO:0000256" key="4">
    <source>
        <dbReference type="PROSITE-ProRule" id="PRU00094"/>
    </source>
</evidence>
<feature type="region of interest" description="Disordered" evidence="5">
    <location>
        <begin position="131"/>
        <end position="207"/>
    </location>
</feature>
<dbReference type="CDD" id="cd00202">
    <property type="entry name" value="ZnF_GATA"/>
    <property type="match status" value="1"/>
</dbReference>
<keyword evidence="3" id="KW-0862">Zinc</keyword>
<feature type="compositionally biased region" description="Low complexity" evidence="5">
    <location>
        <begin position="287"/>
        <end position="301"/>
    </location>
</feature>
<dbReference type="Proteomes" id="UP000242146">
    <property type="component" value="Unassembled WGS sequence"/>
</dbReference>
<gene>
    <name evidence="7" type="ORF">DM01DRAFT_313597</name>
</gene>
<dbReference type="InterPro" id="IPR000679">
    <property type="entry name" value="Znf_GATA"/>
</dbReference>
<protein>
    <recommendedName>
        <fullName evidence="6">GATA-type domain-containing protein</fullName>
    </recommendedName>
</protein>
<dbReference type="PANTHER" id="PTHR45658">
    <property type="entry name" value="GATA TRANSCRIPTION FACTOR"/>
    <property type="match status" value="1"/>
</dbReference>